<dbReference type="Proteomes" id="UP001597063">
    <property type="component" value="Unassembled WGS sequence"/>
</dbReference>
<dbReference type="Gene3D" id="3.10.450.50">
    <property type="match status" value="1"/>
</dbReference>
<evidence type="ECO:0000313" key="2">
    <source>
        <dbReference type="EMBL" id="MFD0683915.1"/>
    </source>
</evidence>
<organism evidence="2 3">
    <name type="scientific">Actinomadura fibrosa</name>
    <dbReference type="NCBI Taxonomy" id="111802"/>
    <lineage>
        <taxon>Bacteria</taxon>
        <taxon>Bacillati</taxon>
        <taxon>Actinomycetota</taxon>
        <taxon>Actinomycetes</taxon>
        <taxon>Streptosporangiales</taxon>
        <taxon>Thermomonosporaceae</taxon>
        <taxon>Actinomadura</taxon>
    </lineage>
</organism>
<protein>
    <submittedName>
        <fullName evidence="2">SgcJ/EcaC family oxidoreductase</fullName>
    </submittedName>
</protein>
<dbReference type="InterPro" id="IPR032710">
    <property type="entry name" value="NTF2-like_dom_sf"/>
</dbReference>
<dbReference type="NCBIfam" id="TIGR02246">
    <property type="entry name" value="SgcJ/EcaC family oxidoreductase"/>
    <property type="match status" value="1"/>
</dbReference>
<dbReference type="InterPro" id="IPR011944">
    <property type="entry name" value="Steroid_delta5-4_isomerase"/>
</dbReference>
<dbReference type="InterPro" id="IPR027843">
    <property type="entry name" value="DUF4440"/>
</dbReference>
<dbReference type="EMBL" id="JBHTGP010000003">
    <property type="protein sequence ID" value="MFD0683915.1"/>
    <property type="molecule type" value="Genomic_DNA"/>
</dbReference>
<evidence type="ECO:0000313" key="3">
    <source>
        <dbReference type="Proteomes" id="UP001597063"/>
    </source>
</evidence>
<dbReference type="Pfam" id="PF14534">
    <property type="entry name" value="DUF4440"/>
    <property type="match status" value="1"/>
</dbReference>
<keyword evidence="3" id="KW-1185">Reference proteome</keyword>
<dbReference type="SUPFAM" id="SSF54427">
    <property type="entry name" value="NTF2-like"/>
    <property type="match status" value="1"/>
</dbReference>
<gene>
    <name evidence="2" type="ORF">ACFQZM_05355</name>
</gene>
<accession>A0ABW2XE58</accession>
<dbReference type="RefSeq" id="WP_131757492.1">
    <property type="nucleotide sequence ID" value="NZ_CAACUY010000032.1"/>
</dbReference>
<dbReference type="CDD" id="cd00531">
    <property type="entry name" value="NTF2_like"/>
    <property type="match status" value="1"/>
</dbReference>
<name>A0ABW2XE58_9ACTN</name>
<feature type="domain" description="DUF4440" evidence="1">
    <location>
        <begin position="5"/>
        <end position="114"/>
    </location>
</feature>
<reference evidence="3" key="1">
    <citation type="journal article" date="2019" name="Int. J. Syst. Evol. Microbiol.">
        <title>The Global Catalogue of Microorganisms (GCM) 10K type strain sequencing project: providing services to taxonomists for standard genome sequencing and annotation.</title>
        <authorList>
            <consortium name="The Broad Institute Genomics Platform"/>
            <consortium name="The Broad Institute Genome Sequencing Center for Infectious Disease"/>
            <person name="Wu L."/>
            <person name="Ma J."/>
        </authorList>
    </citation>
    <scope>NUCLEOTIDE SEQUENCE [LARGE SCALE GENOMIC DNA]</scope>
    <source>
        <strain evidence="3">JCM 9371</strain>
    </source>
</reference>
<evidence type="ECO:0000259" key="1">
    <source>
        <dbReference type="Pfam" id="PF14534"/>
    </source>
</evidence>
<sequence length="123" mass="13660">MQQDVRAVFDGVSEAWRAGDVDEFAAAYSEDATATLPGFHLRGRENIRAAMADAFAGPLKGTRRVHEVQSTRHLDDDTVIAITRSGTARADEEQPETWSMVTWVLRRSAGRWQVEAYHDCPAA</sequence>
<proteinExistence type="predicted"/>
<comment type="caution">
    <text evidence="2">The sequence shown here is derived from an EMBL/GenBank/DDBJ whole genome shotgun (WGS) entry which is preliminary data.</text>
</comment>